<dbReference type="HOGENOM" id="CLU_009834_22_1_11"/>
<dbReference type="InterPro" id="IPR032259">
    <property type="entry name" value="HIBYL-CoA-H"/>
</dbReference>
<evidence type="ECO:0000259" key="4">
    <source>
        <dbReference type="Pfam" id="PF16113"/>
    </source>
</evidence>
<evidence type="ECO:0000313" key="5">
    <source>
        <dbReference type="EMBL" id="AEI09992.1"/>
    </source>
</evidence>
<dbReference type="eggNOG" id="COG1024">
    <property type="taxonomic scope" value="Bacteria"/>
</dbReference>
<comment type="catalytic activity">
    <reaction evidence="1">
        <text>3-hydroxy-2-methylpropanoyl-CoA + H2O = 3-hydroxy-2-methylpropanoate + CoA + H(+)</text>
        <dbReference type="Rhea" id="RHEA:20888"/>
        <dbReference type="ChEBI" id="CHEBI:11805"/>
        <dbReference type="ChEBI" id="CHEBI:15377"/>
        <dbReference type="ChEBI" id="CHEBI:15378"/>
        <dbReference type="ChEBI" id="CHEBI:57287"/>
        <dbReference type="ChEBI" id="CHEBI:57340"/>
        <dbReference type="EC" id="3.1.2.4"/>
    </reaction>
</comment>
<dbReference type="RefSeq" id="WP_013888980.1">
    <property type="nucleotide sequence ID" value="NC_015673.1"/>
</dbReference>
<evidence type="ECO:0000256" key="2">
    <source>
        <dbReference type="ARBA" id="ARBA00011915"/>
    </source>
</evidence>
<proteinExistence type="predicted"/>
<dbReference type="PANTHER" id="PTHR43176:SF3">
    <property type="entry name" value="3-HYDROXYISOBUTYRYL-COA HYDROLASE, MITOCHONDRIAL"/>
    <property type="match status" value="1"/>
</dbReference>
<reference evidence="5 6" key="1">
    <citation type="journal article" date="2012" name="BMC Genomics">
        <title>Complete genome sequence, lifestyle, and multi-drug resistance of the human pathogen Corynebacterium resistens DSM 45100 isolated from blood samples of a leukemia patient.</title>
        <authorList>
            <person name="Schroder J."/>
            <person name="Maus I."/>
            <person name="Meyer K."/>
            <person name="Wordemann S."/>
            <person name="Blom J."/>
            <person name="Jaenicke S."/>
            <person name="Schneider J."/>
            <person name="Trost E."/>
            <person name="Tauch A."/>
        </authorList>
    </citation>
    <scope>NUCLEOTIDE SEQUENCE [LARGE SCALE GENOMIC DNA]</scope>
    <source>
        <strain evidence="6">DSM 45100 / JCM 12819 / CCUG 50093 / GTC 2026 / SICGH 158</strain>
    </source>
</reference>
<evidence type="ECO:0000256" key="3">
    <source>
        <dbReference type="ARBA" id="ARBA00022801"/>
    </source>
</evidence>
<evidence type="ECO:0000256" key="1">
    <source>
        <dbReference type="ARBA" id="ARBA00001709"/>
    </source>
</evidence>
<dbReference type="Proteomes" id="UP000000492">
    <property type="component" value="Chromosome"/>
</dbReference>
<dbReference type="CDD" id="cd06558">
    <property type="entry name" value="crotonase-like"/>
    <property type="match status" value="1"/>
</dbReference>
<dbReference type="SUPFAM" id="SSF52096">
    <property type="entry name" value="ClpP/crotonase"/>
    <property type="match status" value="1"/>
</dbReference>
<evidence type="ECO:0000313" key="6">
    <source>
        <dbReference type="Proteomes" id="UP000000492"/>
    </source>
</evidence>
<dbReference type="GO" id="GO:0003860">
    <property type="term" value="F:3-hydroxyisobutyryl-CoA hydrolase activity"/>
    <property type="evidence" value="ECO:0007669"/>
    <property type="project" value="UniProtKB-EC"/>
</dbReference>
<dbReference type="EC" id="3.1.2.4" evidence="2"/>
<dbReference type="GO" id="GO:0006574">
    <property type="term" value="P:L-valine catabolic process"/>
    <property type="evidence" value="ECO:0007669"/>
    <property type="project" value="TreeGrafter"/>
</dbReference>
<dbReference type="InterPro" id="IPR029045">
    <property type="entry name" value="ClpP/crotonase-like_dom_sf"/>
</dbReference>
<dbReference type="NCBIfam" id="NF004127">
    <property type="entry name" value="PRK05617.1"/>
    <property type="match status" value="1"/>
</dbReference>
<keyword evidence="3" id="KW-0378">Hydrolase</keyword>
<dbReference type="KEGG" id="crd:CRES_1639"/>
<feature type="domain" description="Enoyl-CoA hydratase/isomerase" evidence="4">
    <location>
        <begin position="16"/>
        <end position="347"/>
    </location>
</feature>
<dbReference type="STRING" id="662755.CRES_1639"/>
<dbReference type="PANTHER" id="PTHR43176">
    <property type="entry name" value="3-HYDROXYISOBUTYRYL-COA HYDROLASE-RELATED"/>
    <property type="match status" value="1"/>
</dbReference>
<name>F8E0K2_CORRG</name>
<dbReference type="InterPro" id="IPR045004">
    <property type="entry name" value="ECH_dom"/>
</dbReference>
<dbReference type="Gene3D" id="3.90.226.10">
    <property type="entry name" value="2-enoyl-CoA Hydratase, Chain A, domain 1"/>
    <property type="match status" value="1"/>
</dbReference>
<dbReference type="EMBL" id="CP002857">
    <property type="protein sequence ID" value="AEI09992.1"/>
    <property type="molecule type" value="Genomic_DNA"/>
</dbReference>
<accession>F8E0K2</accession>
<gene>
    <name evidence="5" type="primary">echA3</name>
    <name evidence="5" type="ordered locus">CRES_1639</name>
</gene>
<organism evidence="5 6">
    <name type="scientific">Corynebacterium resistens (strain DSM 45100 / JCM 12819 / GTC 2026 / SICGH 158)</name>
    <dbReference type="NCBI Taxonomy" id="662755"/>
    <lineage>
        <taxon>Bacteria</taxon>
        <taxon>Bacillati</taxon>
        <taxon>Actinomycetota</taxon>
        <taxon>Actinomycetes</taxon>
        <taxon>Mycobacteriales</taxon>
        <taxon>Corynebacteriaceae</taxon>
        <taxon>Corynebacterium</taxon>
    </lineage>
</organism>
<protein>
    <recommendedName>
        <fullName evidence="2">3-hydroxyisobutyryl-CoA hydrolase</fullName>
        <ecNumber evidence="2">3.1.2.4</ecNumber>
    </recommendedName>
</protein>
<dbReference type="GO" id="GO:0016829">
    <property type="term" value="F:lyase activity"/>
    <property type="evidence" value="ECO:0007669"/>
    <property type="project" value="UniProtKB-KW"/>
</dbReference>
<dbReference type="GO" id="GO:0005829">
    <property type="term" value="C:cytosol"/>
    <property type="evidence" value="ECO:0007669"/>
    <property type="project" value="TreeGrafter"/>
</dbReference>
<keyword evidence="5" id="KW-0456">Lyase</keyword>
<dbReference type="AlphaFoldDB" id="F8E0K2"/>
<dbReference type="Pfam" id="PF16113">
    <property type="entry name" value="ECH_2"/>
    <property type="match status" value="1"/>
</dbReference>
<sequence length="349" mass="38278">MSTADVIKTRVEGNTAIVELDRPRALNALDHTMILALHEAFSQYEADDSVGQYIIRSTSSRAYCAGGDVRWVREQDLADNHAAGDRYFADEYELNYRLANFPKPVAAIMEGFVMGGGMGISMHGSHRIVTPSTVAAMPEMNIGFVPDVGISHVLTHMKATNSVAMGVFAGTTCWRMNAADMMATGLGTNLIADPDAFRESARTKGFAEALDAHSISPESLDLEPSGMITYADWISDVFSGDSWQEIEQRLNRFSTSDADLNDFVEHVKYQLTACNPTSLVACVDLFRRSAEVDLRTALDNELAVGSALRREPNFAEGVRAVLIDKDRTPKFTPGNTADVDVEKWRALLK</sequence>
<keyword evidence="6" id="KW-1185">Reference proteome</keyword>